<sequence>MSLKEFSGAVAVVTGGASGIGKATARALYARGAHVVIADLNEQALAPVAQEIRESFPNAQGQVVTFTLDVTNETQVRALMQQAATINGRVGIVVTCAGLGKGGPIDLFTGEEMQRLMDVNFMGTYHSVRAALPYMRQQGSGHFVLISSVAGKLPHPY</sequence>
<dbReference type="GO" id="GO:0016491">
    <property type="term" value="F:oxidoreductase activity"/>
    <property type="evidence" value="ECO:0007669"/>
    <property type="project" value="UniProtKB-KW"/>
</dbReference>
<evidence type="ECO:0000313" key="4">
    <source>
        <dbReference type="Proteomes" id="UP000612362"/>
    </source>
</evidence>
<keyword evidence="2" id="KW-0560">Oxidoreductase</keyword>
<dbReference type="GO" id="GO:0016020">
    <property type="term" value="C:membrane"/>
    <property type="evidence" value="ECO:0007669"/>
    <property type="project" value="TreeGrafter"/>
</dbReference>
<dbReference type="EMBL" id="BNJF01000007">
    <property type="protein sequence ID" value="GHO50086.1"/>
    <property type="molecule type" value="Genomic_DNA"/>
</dbReference>
<protein>
    <submittedName>
        <fullName evidence="3">Uncharacterized protein</fullName>
    </submittedName>
</protein>
<dbReference type="InterPro" id="IPR036291">
    <property type="entry name" value="NAD(P)-bd_dom_sf"/>
</dbReference>
<dbReference type="Gene3D" id="3.40.50.720">
    <property type="entry name" value="NAD(P)-binding Rossmann-like Domain"/>
    <property type="match status" value="1"/>
</dbReference>
<name>A0A8J3I9V5_9CHLR</name>
<dbReference type="AlphaFoldDB" id="A0A8J3I9V5"/>
<dbReference type="Pfam" id="PF00106">
    <property type="entry name" value="adh_short"/>
    <property type="match status" value="1"/>
</dbReference>
<comment type="similarity">
    <text evidence="1">Belongs to the short-chain dehydrogenases/reductases (SDR) family.</text>
</comment>
<dbReference type="Proteomes" id="UP000612362">
    <property type="component" value="Unassembled WGS sequence"/>
</dbReference>
<evidence type="ECO:0000256" key="1">
    <source>
        <dbReference type="ARBA" id="ARBA00006484"/>
    </source>
</evidence>
<keyword evidence="4" id="KW-1185">Reference proteome</keyword>
<dbReference type="PRINTS" id="PR00081">
    <property type="entry name" value="GDHRDH"/>
</dbReference>
<reference evidence="3" key="1">
    <citation type="submission" date="2020-10" db="EMBL/GenBank/DDBJ databases">
        <title>Taxonomic study of unclassified bacteria belonging to the class Ktedonobacteria.</title>
        <authorList>
            <person name="Yabe S."/>
            <person name="Wang C.M."/>
            <person name="Zheng Y."/>
            <person name="Sakai Y."/>
            <person name="Cavaletti L."/>
            <person name="Monciardini P."/>
            <person name="Donadio S."/>
        </authorList>
    </citation>
    <scope>NUCLEOTIDE SEQUENCE</scope>
    <source>
        <strain evidence="3">SOSP1-1</strain>
    </source>
</reference>
<accession>A0A8J3I9V5</accession>
<proteinExistence type="inferred from homology"/>
<dbReference type="PANTHER" id="PTHR44196">
    <property type="entry name" value="DEHYDROGENASE/REDUCTASE SDR FAMILY MEMBER 7B"/>
    <property type="match status" value="1"/>
</dbReference>
<comment type="caution">
    <text evidence="3">The sequence shown here is derived from an EMBL/GenBank/DDBJ whole genome shotgun (WGS) entry which is preliminary data.</text>
</comment>
<dbReference type="InterPro" id="IPR002347">
    <property type="entry name" value="SDR_fam"/>
</dbReference>
<dbReference type="CDD" id="cd05233">
    <property type="entry name" value="SDR_c"/>
    <property type="match status" value="1"/>
</dbReference>
<gene>
    <name evidence="3" type="ORF">KSX_82490</name>
</gene>
<evidence type="ECO:0000313" key="3">
    <source>
        <dbReference type="EMBL" id="GHO50086.1"/>
    </source>
</evidence>
<dbReference type="PANTHER" id="PTHR44196:SF1">
    <property type="entry name" value="DEHYDROGENASE_REDUCTASE SDR FAMILY MEMBER 7B"/>
    <property type="match status" value="1"/>
</dbReference>
<evidence type="ECO:0000256" key="2">
    <source>
        <dbReference type="ARBA" id="ARBA00023002"/>
    </source>
</evidence>
<dbReference type="SUPFAM" id="SSF51735">
    <property type="entry name" value="NAD(P)-binding Rossmann-fold domains"/>
    <property type="match status" value="1"/>
</dbReference>
<organism evidence="3 4">
    <name type="scientific">Ktedonospora formicarum</name>
    <dbReference type="NCBI Taxonomy" id="2778364"/>
    <lineage>
        <taxon>Bacteria</taxon>
        <taxon>Bacillati</taxon>
        <taxon>Chloroflexota</taxon>
        <taxon>Ktedonobacteria</taxon>
        <taxon>Ktedonobacterales</taxon>
        <taxon>Ktedonobacteraceae</taxon>
        <taxon>Ktedonospora</taxon>
    </lineage>
</organism>